<comment type="caution">
    <text evidence="1">The sequence shown here is derived from an EMBL/GenBank/DDBJ whole genome shotgun (WGS) entry which is preliminary data.</text>
</comment>
<dbReference type="Pfam" id="PF08238">
    <property type="entry name" value="Sel1"/>
    <property type="match status" value="1"/>
</dbReference>
<dbReference type="PROSITE" id="PS51257">
    <property type="entry name" value="PROKAR_LIPOPROTEIN"/>
    <property type="match status" value="1"/>
</dbReference>
<dbReference type="AlphaFoldDB" id="A0A5J4Q0X5"/>
<dbReference type="EMBL" id="SNRY01005282">
    <property type="protein sequence ID" value="KAA6315357.1"/>
    <property type="molecule type" value="Genomic_DNA"/>
</dbReference>
<protein>
    <recommendedName>
        <fullName evidence="2">Secretory immunoglobulin A-binding protein EsiB</fullName>
    </recommendedName>
</protein>
<dbReference type="InterPro" id="IPR006597">
    <property type="entry name" value="Sel1-like"/>
</dbReference>
<reference evidence="1" key="1">
    <citation type="submission" date="2019-03" db="EMBL/GenBank/DDBJ databases">
        <title>Single cell metagenomics reveals metabolic interactions within the superorganism composed of flagellate Streblomastix strix and complex community of Bacteroidetes bacteria on its surface.</title>
        <authorList>
            <person name="Treitli S.C."/>
            <person name="Kolisko M."/>
            <person name="Husnik F."/>
            <person name="Keeling P."/>
            <person name="Hampl V."/>
        </authorList>
    </citation>
    <scope>NUCLEOTIDE SEQUENCE</scope>
    <source>
        <strain evidence="1">STM</strain>
    </source>
</reference>
<dbReference type="InterPro" id="IPR011990">
    <property type="entry name" value="TPR-like_helical_dom_sf"/>
</dbReference>
<name>A0A5J4Q0X5_9ZZZZ</name>
<feature type="non-terminal residue" evidence="1">
    <location>
        <position position="79"/>
    </location>
</feature>
<accession>A0A5J4Q0X5</accession>
<organism evidence="1">
    <name type="scientific">termite gut metagenome</name>
    <dbReference type="NCBI Taxonomy" id="433724"/>
    <lineage>
        <taxon>unclassified sequences</taxon>
        <taxon>metagenomes</taxon>
        <taxon>organismal metagenomes</taxon>
    </lineage>
</organism>
<dbReference type="SMART" id="SM00671">
    <property type="entry name" value="SEL1"/>
    <property type="match status" value="1"/>
</dbReference>
<gene>
    <name evidence="1" type="ORF">EZS27_034173</name>
</gene>
<evidence type="ECO:0008006" key="2">
    <source>
        <dbReference type="Google" id="ProtNLM"/>
    </source>
</evidence>
<sequence>MKALFHKILLVPSILSVVLATSCSLGVTPETISINYEQGEEEGQYNLGMCYDNGAGTPVDHKLAFEWFKKSSDQGYSLA</sequence>
<dbReference type="SUPFAM" id="SSF81901">
    <property type="entry name" value="HCP-like"/>
    <property type="match status" value="1"/>
</dbReference>
<proteinExistence type="predicted"/>
<evidence type="ECO:0000313" key="1">
    <source>
        <dbReference type="EMBL" id="KAA6315357.1"/>
    </source>
</evidence>
<dbReference type="Gene3D" id="1.25.40.10">
    <property type="entry name" value="Tetratricopeptide repeat domain"/>
    <property type="match status" value="1"/>
</dbReference>